<dbReference type="InterPro" id="IPR029063">
    <property type="entry name" value="SAM-dependent_MTases_sf"/>
</dbReference>
<dbReference type="AlphaFoldDB" id="A0A3R9E4T4"/>
<keyword evidence="2 5" id="KW-0489">Methyltransferase</keyword>
<organism evidence="5 6">
    <name type="scientific">Mesobacillus subterraneus</name>
    <dbReference type="NCBI Taxonomy" id="285983"/>
    <lineage>
        <taxon>Bacteria</taxon>
        <taxon>Bacillati</taxon>
        <taxon>Bacillota</taxon>
        <taxon>Bacilli</taxon>
        <taxon>Bacillales</taxon>
        <taxon>Bacillaceae</taxon>
        <taxon>Mesobacillus</taxon>
    </lineage>
</organism>
<name>A0A3R9E4T4_9BACI</name>
<comment type="caution">
    <text evidence="5">The sequence shown here is derived from an EMBL/GenBank/DDBJ whole genome shotgun (WGS) entry which is preliminary data.</text>
</comment>
<dbReference type="GO" id="GO:0008757">
    <property type="term" value="F:S-adenosylmethionine-dependent methyltransferase activity"/>
    <property type="evidence" value="ECO:0007669"/>
    <property type="project" value="InterPro"/>
</dbReference>
<reference evidence="6" key="1">
    <citation type="submission" date="2018-12" db="EMBL/GenBank/DDBJ databases">
        <title>Bacillus chawlae sp. nov., Bacillus glennii sp. nov., and Bacillus saganii sp. nov. Isolated from the Vehicle Assembly Building at Kennedy Space Center where the Viking Spacecraft were Assembled.</title>
        <authorList>
            <person name="Seuylemezian A."/>
            <person name="Vaishampayan P."/>
        </authorList>
    </citation>
    <scope>NUCLEOTIDE SEQUENCE [LARGE SCALE GENOMIC DNA]</scope>
    <source>
        <strain evidence="6">DSM 13966</strain>
    </source>
</reference>
<dbReference type="CDD" id="cd02440">
    <property type="entry name" value="AdoMet_MTases"/>
    <property type="match status" value="1"/>
</dbReference>
<dbReference type="InterPro" id="IPR013216">
    <property type="entry name" value="Methyltransf_11"/>
</dbReference>
<accession>A0A3R9E4T4</accession>
<sequence length="257" mass="29058">MKEKEAVKAQFGKNASHYVKSKSHAKGQDLAMVVDLVREAGVTGNLLDIATGGGHVANALAPYFSNVTAYDLTESMLKEAEKYITSNGHANVSYVQGDAESISFAEESFEVVTCRIAAHHFPHVDRFVGEVFRVLKTGGLFILIDNNAPENDVYDHFYNKIEKMRDRSHFRAYKKSEWISLLENSGFNIKRMYTFEKKFHYDTWCTMMDLPIQEKSELTTYMVAAQKDLKDYFSIEIAGGEVIAFQGESMLLSAFKK</sequence>
<dbReference type="InterPro" id="IPR051052">
    <property type="entry name" value="Diverse_substrate_MTase"/>
</dbReference>
<dbReference type="SUPFAM" id="SSF53335">
    <property type="entry name" value="S-adenosyl-L-methionine-dependent methyltransferases"/>
    <property type="match status" value="1"/>
</dbReference>
<dbReference type="Proteomes" id="UP000279911">
    <property type="component" value="Unassembled WGS sequence"/>
</dbReference>
<evidence type="ECO:0000256" key="2">
    <source>
        <dbReference type="ARBA" id="ARBA00022603"/>
    </source>
</evidence>
<dbReference type="Gene3D" id="3.40.50.150">
    <property type="entry name" value="Vaccinia Virus protein VP39"/>
    <property type="match status" value="1"/>
</dbReference>
<evidence type="ECO:0000313" key="5">
    <source>
        <dbReference type="EMBL" id="RSD26093.1"/>
    </source>
</evidence>
<dbReference type="PANTHER" id="PTHR44942">
    <property type="entry name" value="METHYLTRANSF_11 DOMAIN-CONTAINING PROTEIN"/>
    <property type="match status" value="1"/>
</dbReference>
<dbReference type="Pfam" id="PF08241">
    <property type="entry name" value="Methyltransf_11"/>
    <property type="match status" value="1"/>
</dbReference>
<gene>
    <name evidence="5" type="ORF">EJA10_14785</name>
</gene>
<evidence type="ECO:0000259" key="4">
    <source>
        <dbReference type="Pfam" id="PF08241"/>
    </source>
</evidence>
<dbReference type="PANTHER" id="PTHR44942:SF4">
    <property type="entry name" value="METHYLTRANSFERASE TYPE 11 DOMAIN-CONTAINING PROTEIN"/>
    <property type="match status" value="1"/>
</dbReference>
<evidence type="ECO:0000256" key="1">
    <source>
        <dbReference type="ARBA" id="ARBA00008361"/>
    </source>
</evidence>
<dbReference type="GO" id="GO:0032259">
    <property type="term" value="P:methylation"/>
    <property type="evidence" value="ECO:0007669"/>
    <property type="project" value="UniProtKB-KW"/>
</dbReference>
<dbReference type="EMBL" id="RSFW01000017">
    <property type="protein sequence ID" value="RSD26093.1"/>
    <property type="molecule type" value="Genomic_DNA"/>
</dbReference>
<dbReference type="RefSeq" id="WP_125480794.1">
    <property type="nucleotide sequence ID" value="NZ_RSFW01000017.1"/>
</dbReference>
<feature type="domain" description="Methyltransferase type 11" evidence="4">
    <location>
        <begin position="47"/>
        <end position="143"/>
    </location>
</feature>
<proteinExistence type="inferred from homology"/>
<evidence type="ECO:0000313" key="6">
    <source>
        <dbReference type="Proteomes" id="UP000279911"/>
    </source>
</evidence>
<comment type="similarity">
    <text evidence="1">Belongs to the methyltransferase superfamily.</text>
</comment>
<evidence type="ECO:0000256" key="3">
    <source>
        <dbReference type="ARBA" id="ARBA00022679"/>
    </source>
</evidence>
<protein>
    <submittedName>
        <fullName evidence="5">Class I SAM-dependent methyltransferase</fullName>
    </submittedName>
</protein>
<dbReference type="OrthoDB" id="43862at2"/>
<keyword evidence="3 5" id="KW-0808">Transferase</keyword>